<feature type="compositionally biased region" description="Basic and acidic residues" evidence="1">
    <location>
        <begin position="381"/>
        <end position="394"/>
    </location>
</feature>
<dbReference type="KEGG" id="lmat:92514437"/>
<feature type="region of interest" description="Disordered" evidence="1">
    <location>
        <begin position="123"/>
        <end position="150"/>
    </location>
</feature>
<evidence type="ECO:0000313" key="4">
    <source>
        <dbReference type="Proteomes" id="UP000673552"/>
    </source>
</evidence>
<keyword evidence="2" id="KW-1133">Transmembrane helix</keyword>
<keyword evidence="2" id="KW-0472">Membrane</keyword>
<dbReference type="OrthoDB" id="266188at2759"/>
<dbReference type="Proteomes" id="UP000673552">
    <property type="component" value="Unassembled WGS sequence"/>
</dbReference>
<organism evidence="3 4">
    <name type="scientific">Leishmania martiniquensis</name>
    <dbReference type="NCBI Taxonomy" id="1580590"/>
    <lineage>
        <taxon>Eukaryota</taxon>
        <taxon>Discoba</taxon>
        <taxon>Euglenozoa</taxon>
        <taxon>Kinetoplastea</taxon>
        <taxon>Metakinetoplastina</taxon>
        <taxon>Trypanosomatida</taxon>
        <taxon>Trypanosomatidae</taxon>
        <taxon>Leishmaniinae</taxon>
        <taxon>Leishmania</taxon>
    </lineage>
</organism>
<accession>A0A836H9Z2</accession>
<keyword evidence="2" id="KW-0812">Transmembrane</keyword>
<protein>
    <submittedName>
        <fullName evidence="3">Uncharacterized protein</fullName>
    </submittedName>
</protein>
<reference evidence="4" key="2">
    <citation type="journal article" date="2021" name="Sci. Data">
        <title>Chromosome-scale genome sequencing, assembly and annotation of six genomes from subfamily Leishmaniinae.</title>
        <authorList>
            <person name="Almutairi H."/>
            <person name="Urbaniak M.D."/>
            <person name="Bates M.D."/>
            <person name="Jariyapan N."/>
            <person name="Kwakye-Nuako G."/>
            <person name="Thomaz Soccol V."/>
            <person name="Al-Salem W.S."/>
            <person name="Dillon R.J."/>
            <person name="Bates P.A."/>
            <person name="Gatherer D."/>
        </authorList>
    </citation>
    <scope>NUCLEOTIDE SEQUENCE [LARGE SCALE GENOMIC DNA]</scope>
</reference>
<dbReference type="EMBL" id="JAFEUZ010000029">
    <property type="protein sequence ID" value="KAG5473786.1"/>
    <property type="molecule type" value="Genomic_DNA"/>
</dbReference>
<feature type="transmembrane region" description="Helical" evidence="2">
    <location>
        <begin position="532"/>
        <end position="552"/>
    </location>
</feature>
<dbReference type="RefSeq" id="XP_067177020.1">
    <property type="nucleotide sequence ID" value="XM_067321925.1"/>
</dbReference>
<evidence type="ECO:0000313" key="3">
    <source>
        <dbReference type="EMBL" id="KAG5473786.1"/>
    </source>
</evidence>
<reference evidence="4" key="1">
    <citation type="journal article" date="2021" name="Microbiol. Resour. Announc.">
        <title>LGAAP: Leishmaniinae Genome Assembly and Annotation Pipeline.</title>
        <authorList>
            <person name="Almutairi H."/>
            <person name="Urbaniak M.D."/>
            <person name="Bates M.D."/>
            <person name="Jariyapan N."/>
            <person name="Kwakye-Nuako G."/>
            <person name="Thomaz-Soccol V."/>
            <person name="Al-Salem W.S."/>
            <person name="Dillon R.J."/>
            <person name="Bates P.A."/>
            <person name="Gatherer D."/>
        </authorList>
    </citation>
    <scope>NUCLEOTIDE SEQUENCE [LARGE SCALE GENOMIC DNA]</scope>
</reference>
<evidence type="ECO:0000256" key="2">
    <source>
        <dbReference type="SAM" id="Phobius"/>
    </source>
</evidence>
<comment type="caution">
    <text evidence="3">The sequence shown here is derived from an EMBL/GenBank/DDBJ whole genome shotgun (WGS) entry which is preliminary data.</text>
</comment>
<evidence type="ECO:0000256" key="1">
    <source>
        <dbReference type="SAM" id="MobiDB-lite"/>
    </source>
</evidence>
<feature type="transmembrane region" description="Helical" evidence="2">
    <location>
        <begin position="332"/>
        <end position="354"/>
    </location>
</feature>
<keyword evidence="4" id="KW-1185">Reference proteome</keyword>
<proteinExistence type="predicted"/>
<feature type="region of interest" description="Disordered" evidence="1">
    <location>
        <begin position="377"/>
        <end position="435"/>
    </location>
</feature>
<feature type="transmembrane region" description="Helical" evidence="2">
    <location>
        <begin position="500"/>
        <end position="520"/>
    </location>
</feature>
<sequence length="598" mass="64945">MVHTRFSSLPVAVRAAILALCTLSALVCLAAVGARTPSVPQQYRDKRVAQLRAALLDSALHRLEALPEPPLALGVHTACIKFGLGCPDAYIQFLEELLTPLRGPHADGDIRRVAGGQIVEEGTETAKRQAQRPGDANAATQAQPTLEPPEQCVGDVDSCAAATAASAVELLSRDLRLPLQLSWAYEARKRLENLLHLLSAREAELRKEGVSLTWLQRRYQVPSAEHIHLVEDLGGAMTARLHNACAVGSLPSASLPEGLTEETWEGVYGLWCRYAAQQYQARRGDDFSATHATALLPSSLLLLPPKAWYCTALQHATLYLQLLVQADSLLTWAWSWTLYVAMPSALMVCVFMWLCAGDAWTEAAEAFVLNASATTSNATGEDDRWVNEGGEGRPARVGTIPHEGRPPSPTTESLSPPPTSPTTRGAEAALSTPPVVSVAPAEGRHDAAPAPHDAVTALERYHRQRHRQQQRQQQRRAALLRCRFVECALHRSSTLFFLKLRLLLCLLVAGQLLWSLWRVLTASYDATASAAPLLQFFLPSWLLTCLSAYLVVPLQMMLLGTALKGALSAHEELLSFQAKCAAEQRALLNAAGLPPLSA</sequence>
<dbReference type="AlphaFoldDB" id="A0A836H9Z2"/>
<name>A0A836H9Z2_9TRYP</name>
<dbReference type="GeneID" id="92514437"/>
<gene>
    <name evidence="3" type="ORF">LSCM1_04416</name>
</gene>